<feature type="domain" description="6-phosphofructo-2-kinase" evidence="3">
    <location>
        <begin position="14"/>
        <end position="242"/>
    </location>
</feature>
<dbReference type="PRINTS" id="PR00991">
    <property type="entry name" value="6PFRUCTKNASE"/>
</dbReference>
<dbReference type="GO" id="GO:0005524">
    <property type="term" value="F:ATP binding"/>
    <property type="evidence" value="ECO:0007669"/>
    <property type="project" value="UniProtKB-KW"/>
</dbReference>
<keyword evidence="5" id="KW-1185">Reference proteome</keyword>
<dbReference type="STRING" id="5539.A0A3E2HJ28"/>
<evidence type="ECO:0000313" key="4">
    <source>
        <dbReference type="EMBL" id="RFU33193.1"/>
    </source>
</evidence>
<sequence length="509" mass="58708">MLRFTYSKFSLQCYIMPEVASAKLIILMVGLPARGKSYTVKKLARYLNWLQHSTRIFNAGDRRRVAGAGKSPTGLSWSSANFFDPDSPECVAMRDEIALGTLDELLYWLKYEEGSVGILDATNSTIERRRLVLSHIRKSMNPLPGVLFLESSCYEPAILEKNIRLKLLGPDYRVQDPTTAIKDFKQRIANYEKSYTPIGDFEEQHGIPYMQMINVGEKIKTHLIRGFLSTQVVEYLLNFHLEERQIWISCNGESIDDSLGKIGRHSDLSDHGHRYSKALARFIQQKRDEWEQVKLQPNRKPEFMKDLEGYAYDKRQSEFGWACSSDEHSRGSTDEAAIDKPNEFSIWTSMMPQAIQTATPFSNEKYNKRQMKMLDDLNPGHVAGLTFNEIAELYPDEFAARRRDKLLFRWSGQGGEGYVDVINRLQAVIIELERVRHHLLLVTHRAVVRVLLAYFLDLQRDDLPDMKVPKDHLFCLEPRPYGIETHTYKYLPDPDTFLPVTEDIDTILA</sequence>
<dbReference type="PIRSF" id="PIRSF000709">
    <property type="entry name" value="6PFK_2-Ptase"/>
    <property type="match status" value="1"/>
</dbReference>
<dbReference type="OMA" id="CIESDRY"/>
<keyword evidence="2" id="KW-0067">ATP-binding</keyword>
<accession>A0A3E2HJ28</accession>
<comment type="caution">
    <text evidence="4">The sequence shown here is derived from an EMBL/GenBank/DDBJ whole genome shotgun (WGS) entry which is preliminary data.</text>
</comment>
<dbReference type="AlphaFoldDB" id="A0A3E2HJ28"/>
<dbReference type="InterPro" id="IPR013079">
    <property type="entry name" value="6Phosfructo_kin"/>
</dbReference>
<dbReference type="InterPro" id="IPR027417">
    <property type="entry name" value="P-loop_NTPase"/>
</dbReference>
<evidence type="ECO:0000256" key="1">
    <source>
        <dbReference type="ARBA" id="ARBA00022741"/>
    </source>
</evidence>
<dbReference type="EMBL" id="NCSJ02000039">
    <property type="protein sequence ID" value="RFU33193.1"/>
    <property type="molecule type" value="Genomic_DNA"/>
</dbReference>
<organism evidence="4 5">
    <name type="scientific">Scytalidium lignicola</name>
    <name type="common">Hyphomycete</name>
    <dbReference type="NCBI Taxonomy" id="5539"/>
    <lineage>
        <taxon>Eukaryota</taxon>
        <taxon>Fungi</taxon>
        <taxon>Dikarya</taxon>
        <taxon>Ascomycota</taxon>
        <taxon>Pezizomycotina</taxon>
        <taxon>Leotiomycetes</taxon>
        <taxon>Leotiomycetes incertae sedis</taxon>
        <taxon>Scytalidium</taxon>
    </lineage>
</organism>
<dbReference type="Proteomes" id="UP000258309">
    <property type="component" value="Unassembled WGS sequence"/>
</dbReference>
<dbReference type="Gene3D" id="3.40.50.1240">
    <property type="entry name" value="Phosphoglycerate mutase-like"/>
    <property type="match status" value="1"/>
</dbReference>
<protein>
    <recommendedName>
        <fullName evidence="3">6-phosphofructo-2-kinase domain-containing protein</fullName>
    </recommendedName>
</protein>
<dbReference type="Pfam" id="PF00300">
    <property type="entry name" value="His_Phos_1"/>
    <property type="match status" value="1"/>
</dbReference>
<dbReference type="GO" id="GO:0003873">
    <property type="term" value="F:6-phosphofructo-2-kinase activity"/>
    <property type="evidence" value="ECO:0007669"/>
    <property type="project" value="InterPro"/>
</dbReference>
<dbReference type="InterPro" id="IPR013078">
    <property type="entry name" value="His_Pase_superF_clade-1"/>
</dbReference>
<dbReference type="SUPFAM" id="SSF53254">
    <property type="entry name" value="Phosphoglycerate mutase-like"/>
    <property type="match status" value="1"/>
</dbReference>
<dbReference type="PANTHER" id="PTHR10606:SF32">
    <property type="entry name" value="6-PHOSPHOFRUCTO-2-KINASE 1"/>
    <property type="match status" value="1"/>
</dbReference>
<dbReference type="FunFam" id="3.40.50.300:FF:000644">
    <property type="entry name" value="GpmB, Fructose-2,6-bisphosphatase"/>
    <property type="match status" value="1"/>
</dbReference>
<proteinExistence type="predicted"/>
<dbReference type="Gene3D" id="3.40.50.300">
    <property type="entry name" value="P-loop containing nucleotide triphosphate hydrolases"/>
    <property type="match status" value="1"/>
</dbReference>
<feature type="non-terminal residue" evidence="4">
    <location>
        <position position="509"/>
    </location>
</feature>
<dbReference type="OrthoDB" id="267323at2759"/>
<feature type="non-terminal residue" evidence="4">
    <location>
        <position position="1"/>
    </location>
</feature>
<dbReference type="InterPro" id="IPR003094">
    <property type="entry name" value="6Pfruct_kin"/>
</dbReference>
<reference evidence="4 5" key="1">
    <citation type="submission" date="2018-05" db="EMBL/GenBank/DDBJ databases">
        <title>Draft genome sequence of Scytalidium lignicola DSM 105466, a ubiquitous saprotrophic fungus.</title>
        <authorList>
            <person name="Buettner E."/>
            <person name="Gebauer A.M."/>
            <person name="Hofrichter M."/>
            <person name="Liers C."/>
            <person name="Kellner H."/>
        </authorList>
    </citation>
    <scope>NUCLEOTIDE SEQUENCE [LARGE SCALE GENOMIC DNA]</scope>
    <source>
        <strain evidence="4 5">DSM 105466</strain>
    </source>
</reference>
<dbReference type="GO" id="GO:0006000">
    <property type="term" value="P:fructose metabolic process"/>
    <property type="evidence" value="ECO:0007669"/>
    <property type="project" value="InterPro"/>
</dbReference>
<dbReference type="GO" id="GO:0006003">
    <property type="term" value="P:fructose 2,6-bisphosphate metabolic process"/>
    <property type="evidence" value="ECO:0007669"/>
    <property type="project" value="InterPro"/>
</dbReference>
<keyword evidence="1" id="KW-0547">Nucleotide-binding</keyword>
<evidence type="ECO:0000313" key="5">
    <source>
        <dbReference type="Proteomes" id="UP000258309"/>
    </source>
</evidence>
<evidence type="ECO:0000259" key="3">
    <source>
        <dbReference type="Pfam" id="PF01591"/>
    </source>
</evidence>
<evidence type="ECO:0000256" key="2">
    <source>
        <dbReference type="ARBA" id="ARBA00022840"/>
    </source>
</evidence>
<name>A0A3E2HJ28_SCYLI</name>
<gene>
    <name evidence="4" type="ORF">B7463_g3135</name>
</gene>
<dbReference type="InterPro" id="IPR029033">
    <property type="entry name" value="His_PPase_superfam"/>
</dbReference>
<dbReference type="GO" id="GO:0005829">
    <property type="term" value="C:cytosol"/>
    <property type="evidence" value="ECO:0007669"/>
    <property type="project" value="TreeGrafter"/>
</dbReference>
<dbReference type="Pfam" id="PF01591">
    <property type="entry name" value="6PF2K"/>
    <property type="match status" value="1"/>
</dbReference>
<dbReference type="PANTHER" id="PTHR10606">
    <property type="entry name" value="6-PHOSPHOFRUCTO-2-KINASE/FRUCTOSE-2,6-BISPHOSPHATASE"/>
    <property type="match status" value="1"/>
</dbReference>
<dbReference type="SMART" id="SM00855">
    <property type="entry name" value="PGAM"/>
    <property type="match status" value="1"/>
</dbReference>
<dbReference type="SUPFAM" id="SSF52540">
    <property type="entry name" value="P-loop containing nucleoside triphosphate hydrolases"/>
    <property type="match status" value="1"/>
</dbReference>